<evidence type="ECO:0000256" key="3">
    <source>
        <dbReference type="ARBA" id="ARBA00014919"/>
    </source>
</evidence>
<evidence type="ECO:0000256" key="12">
    <source>
        <dbReference type="ARBA" id="ARBA00025337"/>
    </source>
</evidence>
<dbReference type="NCBIfam" id="TIGR03499">
    <property type="entry name" value="FlhF"/>
    <property type="match status" value="1"/>
</dbReference>
<comment type="function">
    <text evidence="12">Necessary for flagellar biosynthesis. May be involved in translocation of the flagellum.</text>
</comment>
<keyword evidence="14" id="KW-0966">Cell projection</keyword>
<dbReference type="GO" id="GO:0005047">
    <property type="term" value="F:signal recognition particle binding"/>
    <property type="evidence" value="ECO:0007669"/>
    <property type="project" value="TreeGrafter"/>
</dbReference>
<proteinExistence type="inferred from homology"/>
<dbReference type="GO" id="GO:0044781">
    <property type="term" value="P:bacterial-type flagellum organization"/>
    <property type="evidence" value="ECO:0007669"/>
    <property type="project" value="UniProtKB-UniRule"/>
</dbReference>
<dbReference type="Gene3D" id="1.20.120.1380">
    <property type="entry name" value="Flagellar FlhF biosynthesis protein, N domain"/>
    <property type="match status" value="1"/>
</dbReference>
<dbReference type="InterPro" id="IPR027417">
    <property type="entry name" value="P-loop_NTPase"/>
</dbReference>
<dbReference type="InterPro" id="IPR000897">
    <property type="entry name" value="SRP54_GTPase_dom"/>
</dbReference>
<dbReference type="SMART" id="SM00962">
    <property type="entry name" value="SRP54"/>
    <property type="match status" value="1"/>
</dbReference>
<evidence type="ECO:0000256" key="6">
    <source>
        <dbReference type="ARBA" id="ARBA00022741"/>
    </source>
</evidence>
<keyword evidence="4" id="KW-0813">Transport</keyword>
<dbReference type="SUPFAM" id="SSF52540">
    <property type="entry name" value="P-loop containing nucleoside triphosphate hydrolases"/>
    <property type="match status" value="1"/>
</dbReference>
<evidence type="ECO:0000256" key="13">
    <source>
        <dbReference type="NCBIfam" id="TIGR03499"/>
    </source>
</evidence>
<keyword evidence="8" id="KW-0653">Protein transport</keyword>
<evidence type="ECO:0000256" key="11">
    <source>
        <dbReference type="ARBA" id="ARBA00023225"/>
    </source>
</evidence>
<dbReference type="RefSeq" id="WP_167750674.1">
    <property type="nucleotide sequence ID" value="NZ_CP039734.2"/>
</dbReference>
<dbReference type="GO" id="GO:0005886">
    <property type="term" value="C:plasma membrane"/>
    <property type="evidence" value="ECO:0007669"/>
    <property type="project" value="UniProtKB-SubCell"/>
</dbReference>
<dbReference type="AlphaFoldDB" id="A0A6G9VTU4"/>
<dbReference type="EMBL" id="CP039734">
    <property type="protein sequence ID" value="QIR76327.1"/>
    <property type="molecule type" value="Genomic_DNA"/>
</dbReference>
<dbReference type="InterPro" id="IPR020006">
    <property type="entry name" value="FlhF"/>
</dbReference>
<gene>
    <name evidence="14" type="primary">flhF</name>
    <name evidence="14" type="ORF">FA584_08950</name>
</gene>
<dbReference type="SMART" id="SM00382">
    <property type="entry name" value="AAA"/>
    <property type="match status" value="1"/>
</dbReference>
<keyword evidence="5" id="KW-1003">Cell membrane</keyword>
<keyword evidence="10" id="KW-0472">Membrane</keyword>
<evidence type="ECO:0000313" key="14">
    <source>
        <dbReference type="EMBL" id="QIR76327.1"/>
    </source>
</evidence>
<accession>A0A6G9VTU4</accession>
<keyword evidence="11" id="KW-1006">Bacterial flagellum protein export</keyword>
<dbReference type="Gene3D" id="3.40.50.300">
    <property type="entry name" value="P-loop containing nucleotide triphosphate hydrolases"/>
    <property type="match status" value="1"/>
</dbReference>
<dbReference type="Pfam" id="PF00448">
    <property type="entry name" value="SRP54"/>
    <property type="match status" value="1"/>
</dbReference>
<dbReference type="PANTHER" id="PTHR43134">
    <property type="entry name" value="SIGNAL RECOGNITION PARTICLE RECEPTOR SUBUNIT ALPHA"/>
    <property type="match status" value="1"/>
</dbReference>
<dbReference type="CDD" id="cd17873">
    <property type="entry name" value="FlhF"/>
    <property type="match status" value="1"/>
</dbReference>
<sequence>MEVKFHTFSGETPAEALKQAQQDCGENALVISTKQIRKKTISTSALYEVVVAIEDDQPTPAPKKPEPKVENKYKSGEDVLFSLSEAAKQISQIAQATGDMGGSNASRETERAQNNEGIGEIKCEINKLADKIKLIQEMFWEERAPHRNHLAIPSEFSEIYKLAKTSGMGEDHLENIMNLTLEHMPVRMKNSSETIKRYFQVLLRKLIPVRMEAELPKGNKRVMMFVGPTGVGKTTTIAKLAARYSYIQEKRAKVGIITLDTYRIGAVEQLFQYAKMMRLPIEDVVDPSDFNNALSSLSHCDVILIDTVGSSQYDKDKLVKLNKFLQSSQLQIDVNLVLSAGSKLEDLKEIYKNFSFLDIDTLIFTKFDETKVFGTIFSLIYDIDKPVSYFSIGQEVPDDIVPASSDFLVECILDGFEKKRGEYGNAGE</sequence>
<keyword evidence="7" id="KW-1005">Bacterial flagellum biogenesis</keyword>
<organism evidence="14 15">
    <name type="scientific">Sulfurospirillum diekertiae</name>
    <dbReference type="NCBI Taxonomy" id="1854492"/>
    <lineage>
        <taxon>Bacteria</taxon>
        <taxon>Pseudomonadati</taxon>
        <taxon>Campylobacterota</taxon>
        <taxon>Epsilonproteobacteria</taxon>
        <taxon>Campylobacterales</taxon>
        <taxon>Sulfurospirillaceae</taxon>
        <taxon>Sulfurospirillum</taxon>
    </lineage>
</organism>
<keyword evidence="6" id="KW-0547">Nucleotide-binding</keyword>
<evidence type="ECO:0000256" key="2">
    <source>
        <dbReference type="ARBA" id="ARBA00008531"/>
    </source>
</evidence>
<keyword evidence="14" id="KW-0969">Cilium</keyword>
<protein>
    <recommendedName>
        <fullName evidence="3 13">Flagellar biosynthesis protein FlhF</fullName>
    </recommendedName>
</protein>
<comment type="subcellular location">
    <subcellularLocation>
        <location evidence="1">Cell membrane</location>
        <topology evidence="1">Peripheral membrane protein</topology>
        <orientation evidence="1">Cytoplasmic side</orientation>
    </subcellularLocation>
</comment>
<evidence type="ECO:0000256" key="8">
    <source>
        <dbReference type="ARBA" id="ARBA00022927"/>
    </source>
</evidence>
<evidence type="ECO:0000256" key="1">
    <source>
        <dbReference type="ARBA" id="ARBA00004413"/>
    </source>
</evidence>
<evidence type="ECO:0000256" key="5">
    <source>
        <dbReference type="ARBA" id="ARBA00022475"/>
    </source>
</evidence>
<dbReference type="GO" id="GO:0015031">
    <property type="term" value="P:protein transport"/>
    <property type="evidence" value="ECO:0007669"/>
    <property type="project" value="UniProtKB-KW"/>
</dbReference>
<dbReference type="GO" id="GO:0003924">
    <property type="term" value="F:GTPase activity"/>
    <property type="evidence" value="ECO:0007669"/>
    <property type="project" value="UniProtKB-UniRule"/>
</dbReference>
<evidence type="ECO:0000256" key="7">
    <source>
        <dbReference type="ARBA" id="ARBA00022795"/>
    </source>
</evidence>
<evidence type="ECO:0000256" key="10">
    <source>
        <dbReference type="ARBA" id="ARBA00023136"/>
    </source>
</evidence>
<evidence type="ECO:0000256" key="9">
    <source>
        <dbReference type="ARBA" id="ARBA00023134"/>
    </source>
</evidence>
<dbReference type="InterPro" id="IPR003593">
    <property type="entry name" value="AAA+_ATPase"/>
</dbReference>
<dbReference type="GO" id="GO:0005525">
    <property type="term" value="F:GTP binding"/>
    <property type="evidence" value="ECO:0007669"/>
    <property type="project" value="UniProtKB-UniRule"/>
</dbReference>
<evidence type="ECO:0000256" key="4">
    <source>
        <dbReference type="ARBA" id="ARBA00022448"/>
    </source>
</evidence>
<evidence type="ECO:0000313" key="15">
    <source>
        <dbReference type="Proteomes" id="UP000502831"/>
    </source>
</evidence>
<dbReference type="FunFam" id="3.40.50.300:FF:000695">
    <property type="entry name" value="Flagellar biosynthesis regulator FlhF"/>
    <property type="match status" value="1"/>
</dbReference>
<dbReference type="InterPro" id="IPR047040">
    <property type="entry name" value="FlhF__GTPase_dom"/>
</dbReference>
<dbReference type="PANTHER" id="PTHR43134:SF3">
    <property type="entry name" value="FLAGELLAR BIOSYNTHESIS PROTEIN FLHF"/>
    <property type="match status" value="1"/>
</dbReference>
<comment type="similarity">
    <text evidence="2">Belongs to the GTP-binding SRP family.</text>
</comment>
<reference evidence="14 15" key="1">
    <citation type="journal article" date="2017" name="Environ. Sci. Technol.">
        <title>Organohalide Respiration with Chlorinated Ethenes under Low pH Conditions.</title>
        <authorList>
            <person name="Yang Y."/>
            <person name="Capiro N.L."/>
            <person name="Marcet T.F."/>
            <person name="Yan J."/>
            <person name="Pennell K.D."/>
            <person name="Loffler F.E."/>
        </authorList>
    </citation>
    <scope>NUCLEOTIDE SEQUENCE [LARGE SCALE GENOMIC DNA]</scope>
    <source>
        <strain evidence="14 15">ACSDCE</strain>
    </source>
</reference>
<dbReference type="Proteomes" id="UP000502831">
    <property type="component" value="Chromosome"/>
</dbReference>
<keyword evidence="9" id="KW-0342">GTP-binding</keyword>
<name>A0A6G9VTU4_9BACT</name>
<dbReference type="GO" id="GO:0006614">
    <property type="term" value="P:SRP-dependent cotranslational protein targeting to membrane"/>
    <property type="evidence" value="ECO:0007669"/>
    <property type="project" value="UniProtKB-UniRule"/>
</dbReference>
<keyword evidence="14" id="KW-0282">Flagellum</keyword>